<dbReference type="Proteomes" id="UP000011668">
    <property type="component" value="Unassembled WGS sequence"/>
</dbReference>
<comment type="caution">
    <text evidence="1">The sequence shown here is derived from an EMBL/GenBank/DDBJ whole genome shotgun (WGS) entry which is preliminary data.</text>
</comment>
<dbReference type="OrthoDB" id="272266at2759"/>
<organism evidence="1 2">
    <name type="scientific">Thanatephorus cucumeris (strain AG1-IA)</name>
    <name type="common">Rice sheath blight fungus</name>
    <name type="synonym">Rhizoctonia solani</name>
    <dbReference type="NCBI Taxonomy" id="983506"/>
    <lineage>
        <taxon>Eukaryota</taxon>
        <taxon>Fungi</taxon>
        <taxon>Dikarya</taxon>
        <taxon>Basidiomycota</taxon>
        <taxon>Agaricomycotina</taxon>
        <taxon>Agaricomycetes</taxon>
        <taxon>Cantharellales</taxon>
        <taxon>Ceratobasidiaceae</taxon>
        <taxon>Rhizoctonia</taxon>
        <taxon>Rhizoctonia solani AG-1</taxon>
    </lineage>
</organism>
<keyword evidence="2" id="KW-1185">Reference proteome</keyword>
<evidence type="ECO:0000313" key="2">
    <source>
        <dbReference type="Proteomes" id="UP000011668"/>
    </source>
</evidence>
<gene>
    <name evidence="1" type="ORF">AG1IA_04944</name>
</gene>
<name>L8WSB2_THACA</name>
<sequence length="84" mass="9835">MIWEKQSRKRRASRFVWAKHRYRNPTWRGWTLIGCGGEMWDLRADTLSSSEAAELLEDLGVEQDTSEHVELEKSELCVKAKGRK</sequence>
<dbReference type="AlphaFoldDB" id="L8WSB2"/>
<proteinExistence type="predicted"/>
<reference evidence="1 2" key="1">
    <citation type="journal article" date="2013" name="Nat. Commun.">
        <title>The evolution and pathogenic mechanisms of the rice sheath blight pathogen.</title>
        <authorList>
            <person name="Zheng A."/>
            <person name="Lin R."/>
            <person name="Xu L."/>
            <person name="Qin P."/>
            <person name="Tang C."/>
            <person name="Ai P."/>
            <person name="Zhang D."/>
            <person name="Liu Y."/>
            <person name="Sun Z."/>
            <person name="Feng H."/>
            <person name="Wang Y."/>
            <person name="Chen Y."/>
            <person name="Liang X."/>
            <person name="Fu R."/>
            <person name="Li Q."/>
            <person name="Zhang J."/>
            <person name="Yu X."/>
            <person name="Xie Z."/>
            <person name="Ding L."/>
            <person name="Guan P."/>
            <person name="Tang J."/>
            <person name="Liang Y."/>
            <person name="Wang S."/>
            <person name="Deng Q."/>
            <person name="Li S."/>
            <person name="Zhu J."/>
            <person name="Wang L."/>
            <person name="Liu H."/>
            <person name="Li P."/>
        </authorList>
    </citation>
    <scope>NUCLEOTIDE SEQUENCE [LARGE SCALE GENOMIC DNA]</scope>
    <source>
        <strain evidence="2">AG-1 IA</strain>
    </source>
</reference>
<dbReference type="EMBL" id="AFRT01001221">
    <property type="protein sequence ID" value="ELU41026.1"/>
    <property type="molecule type" value="Genomic_DNA"/>
</dbReference>
<accession>L8WSB2</accession>
<dbReference type="HOGENOM" id="CLU_2529008_0_0_1"/>
<protein>
    <submittedName>
        <fullName evidence="1">Uncharacterized protein</fullName>
    </submittedName>
</protein>
<evidence type="ECO:0000313" key="1">
    <source>
        <dbReference type="EMBL" id="ELU41026.1"/>
    </source>
</evidence>